<feature type="transmembrane region" description="Helical" evidence="12">
    <location>
        <begin position="32"/>
        <end position="55"/>
    </location>
</feature>
<feature type="binding site" evidence="12">
    <location>
        <position position="80"/>
    </location>
    <ligand>
        <name>Na(+)</name>
        <dbReference type="ChEBI" id="CHEBI:29101"/>
        <note>structural</note>
    </ligand>
</feature>
<comment type="catalytic activity">
    <reaction evidence="11">
        <text>fluoride(in) = fluoride(out)</text>
        <dbReference type="Rhea" id="RHEA:76159"/>
        <dbReference type="ChEBI" id="CHEBI:17051"/>
    </reaction>
    <physiologicalReaction direction="left-to-right" evidence="11">
        <dbReference type="Rhea" id="RHEA:76160"/>
    </physiologicalReaction>
</comment>
<protein>
    <recommendedName>
        <fullName evidence="12">Fluoride-specific ion channel FluC</fullName>
    </recommendedName>
</protein>
<keyword evidence="3" id="KW-0997">Cell inner membrane</keyword>
<comment type="function">
    <text evidence="12">Fluoride-specific ion channel. Important for reducing fluoride concentration in the cell, thus reducing its toxicity.</text>
</comment>
<keyword evidence="14" id="KW-1185">Reference proteome</keyword>
<dbReference type="PATRIC" id="fig|1121939.11.peg.3819"/>
<dbReference type="STRING" id="1121939.L861_13200"/>
<feature type="binding site" evidence="12">
    <location>
        <position position="77"/>
    </location>
    <ligand>
        <name>Na(+)</name>
        <dbReference type="ChEBI" id="CHEBI:29101"/>
        <note>structural</note>
    </ligand>
</feature>
<gene>
    <name evidence="12" type="primary">fluC</name>
    <name evidence="12" type="synonym">crcB</name>
    <name evidence="13" type="ORF">L861_13200</name>
</gene>
<evidence type="ECO:0000256" key="11">
    <source>
        <dbReference type="ARBA" id="ARBA00035585"/>
    </source>
</evidence>
<evidence type="ECO:0000256" key="4">
    <source>
        <dbReference type="ARBA" id="ARBA00022692"/>
    </source>
</evidence>
<evidence type="ECO:0000256" key="12">
    <source>
        <dbReference type="HAMAP-Rule" id="MF_00454"/>
    </source>
</evidence>
<evidence type="ECO:0000256" key="5">
    <source>
        <dbReference type="ARBA" id="ARBA00022989"/>
    </source>
</evidence>
<evidence type="ECO:0000256" key="7">
    <source>
        <dbReference type="ARBA" id="ARBA00023065"/>
    </source>
</evidence>
<keyword evidence="6 12" id="KW-0915">Sodium</keyword>
<reference evidence="13 14" key="1">
    <citation type="journal article" date="2013" name="Genome Announc.">
        <title>Draft genome sequence of the moderately halophilic gammaproteobacterium Halomonas anticariensis FP35.</title>
        <authorList>
            <person name="Tahrioui A."/>
            <person name="Quesada E."/>
            <person name="Llamas I."/>
        </authorList>
    </citation>
    <scope>NUCLEOTIDE SEQUENCE [LARGE SCALE GENOMIC DNA]</scope>
    <source>
        <strain evidence="14">DSM 16096 / CECT 5854 / LMG 22089 / FP35</strain>
    </source>
</reference>
<comment type="caution">
    <text evidence="13">The sequence shown here is derived from an EMBL/GenBank/DDBJ whole genome shotgun (WGS) entry which is preliminary data.</text>
</comment>
<dbReference type="GO" id="GO:0062054">
    <property type="term" value="F:fluoride channel activity"/>
    <property type="evidence" value="ECO:0007669"/>
    <property type="project" value="UniProtKB-UniRule"/>
</dbReference>
<dbReference type="Proteomes" id="UP000014463">
    <property type="component" value="Unassembled WGS sequence"/>
</dbReference>
<comment type="similarity">
    <text evidence="10 12">Belongs to the fluoride channel Fluc/FEX (TC 1.A.43) family.</text>
</comment>
<evidence type="ECO:0000313" key="13">
    <source>
        <dbReference type="EMBL" id="EPC00742.1"/>
    </source>
</evidence>
<proteinExistence type="inferred from homology"/>
<comment type="subcellular location">
    <subcellularLocation>
        <location evidence="1 12">Cell membrane</location>
        <topology evidence="1 12">Multi-pass membrane protein</topology>
    </subcellularLocation>
</comment>
<evidence type="ECO:0000256" key="8">
    <source>
        <dbReference type="ARBA" id="ARBA00023136"/>
    </source>
</evidence>
<sequence>MKGWGWVALGSALGGGLRFVLGDFLARLWMTAFPWPTLFINAAGALLIGLLAALTHHPSGRSISPPLRLFTMIGFCGGFTTFSLFSLESLELLRSVPAMGILYMILTGVICLIAVWGGHVLGTWLSRD</sequence>
<evidence type="ECO:0000256" key="10">
    <source>
        <dbReference type="ARBA" id="ARBA00035120"/>
    </source>
</evidence>
<name>S2KF03_LITA3</name>
<evidence type="ECO:0000256" key="9">
    <source>
        <dbReference type="ARBA" id="ARBA00023303"/>
    </source>
</evidence>
<dbReference type="PANTHER" id="PTHR28259">
    <property type="entry name" value="FLUORIDE EXPORT PROTEIN 1-RELATED"/>
    <property type="match status" value="1"/>
</dbReference>
<organism evidence="13 14">
    <name type="scientific">Litchfieldella anticariensis (strain DSM 16096 / CECT 5854 / CIP 108499 / LMG 22089 / FP35)</name>
    <name type="common">Halomonas anticariensis</name>
    <dbReference type="NCBI Taxonomy" id="1121939"/>
    <lineage>
        <taxon>Bacteria</taxon>
        <taxon>Pseudomonadati</taxon>
        <taxon>Pseudomonadota</taxon>
        <taxon>Gammaproteobacteria</taxon>
        <taxon>Oceanospirillales</taxon>
        <taxon>Halomonadaceae</taxon>
        <taxon>Litchfieldella</taxon>
    </lineage>
</organism>
<keyword evidence="7 12" id="KW-0406">Ion transport</keyword>
<keyword evidence="4 12" id="KW-0812">Transmembrane</keyword>
<keyword evidence="8 12" id="KW-0472">Membrane</keyword>
<keyword evidence="2 12" id="KW-1003">Cell membrane</keyword>
<dbReference type="GO" id="GO:0140114">
    <property type="term" value="P:cellular detoxification of fluoride"/>
    <property type="evidence" value="ECO:0007669"/>
    <property type="project" value="UniProtKB-UniRule"/>
</dbReference>
<dbReference type="InterPro" id="IPR003691">
    <property type="entry name" value="FluC"/>
</dbReference>
<dbReference type="eggNOG" id="COG0239">
    <property type="taxonomic scope" value="Bacteria"/>
</dbReference>
<keyword evidence="5 12" id="KW-1133">Transmembrane helix</keyword>
<evidence type="ECO:0000256" key="1">
    <source>
        <dbReference type="ARBA" id="ARBA00004651"/>
    </source>
</evidence>
<evidence type="ECO:0000256" key="6">
    <source>
        <dbReference type="ARBA" id="ARBA00023053"/>
    </source>
</evidence>
<evidence type="ECO:0000256" key="2">
    <source>
        <dbReference type="ARBA" id="ARBA00022475"/>
    </source>
</evidence>
<keyword evidence="9 12" id="KW-0407">Ion channel</keyword>
<feature type="transmembrane region" description="Helical" evidence="12">
    <location>
        <begin position="67"/>
        <end position="87"/>
    </location>
</feature>
<dbReference type="Pfam" id="PF02537">
    <property type="entry name" value="CRCB"/>
    <property type="match status" value="1"/>
</dbReference>
<dbReference type="PANTHER" id="PTHR28259:SF1">
    <property type="entry name" value="FLUORIDE EXPORT PROTEIN 1-RELATED"/>
    <property type="match status" value="1"/>
</dbReference>
<evidence type="ECO:0000256" key="3">
    <source>
        <dbReference type="ARBA" id="ARBA00022519"/>
    </source>
</evidence>
<keyword evidence="12" id="KW-0479">Metal-binding</keyword>
<keyword evidence="12" id="KW-0813">Transport</keyword>
<feature type="transmembrane region" description="Helical" evidence="12">
    <location>
        <begin position="99"/>
        <end position="125"/>
    </location>
</feature>
<dbReference type="AlphaFoldDB" id="S2KF03"/>
<dbReference type="GO" id="GO:0046872">
    <property type="term" value="F:metal ion binding"/>
    <property type="evidence" value="ECO:0007669"/>
    <property type="project" value="UniProtKB-KW"/>
</dbReference>
<comment type="activity regulation">
    <text evidence="12">Na(+) is not transported, but it plays an essential structural role and its presence is essential for fluoride channel function.</text>
</comment>
<dbReference type="EMBL" id="ASTJ01000039">
    <property type="protein sequence ID" value="EPC00742.1"/>
    <property type="molecule type" value="Genomic_DNA"/>
</dbReference>
<dbReference type="HAMAP" id="MF_00454">
    <property type="entry name" value="FluC"/>
    <property type="match status" value="1"/>
</dbReference>
<accession>S2KF03</accession>
<evidence type="ECO:0000313" key="14">
    <source>
        <dbReference type="Proteomes" id="UP000014463"/>
    </source>
</evidence>
<dbReference type="GO" id="GO:0005886">
    <property type="term" value="C:plasma membrane"/>
    <property type="evidence" value="ECO:0007669"/>
    <property type="project" value="UniProtKB-SubCell"/>
</dbReference>